<sequence>MRGCVTVFLFPVPPTSPPSPSPSPPSPCTPCTPCTPSSLADSAHSHDHLRLPPRRRARLHHHHPVYLRTLSSILEAATRLPRPCTPCRCKPRTPILQEIDSRRHQEQQPGCTCPPRPCDFPTSSLSHSSSTLSRSPPMRSKTMTRTASGRP</sequence>
<gene>
    <name evidence="2" type="ORF">BOTBODRAFT_477899</name>
</gene>
<accession>A0A067MT24</accession>
<evidence type="ECO:0000313" key="3">
    <source>
        <dbReference type="Proteomes" id="UP000027195"/>
    </source>
</evidence>
<keyword evidence="3" id="KW-1185">Reference proteome</keyword>
<protein>
    <submittedName>
        <fullName evidence="2">Uncharacterized protein</fullName>
    </submittedName>
</protein>
<evidence type="ECO:0000313" key="2">
    <source>
        <dbReference type="EMBL" id="KDQ18873.1"/>
    </source>
</evidence>
<reference evidence="3" key="1">
    <citation type="journal article" date="2014" name="Proc. Natl. Acad. Sci. U.S.A.">
        <title>Extensive sampling of basidiomycete genomes demonstrates inadequacy of the white-rot/brown-rot paradigm for wood decay fungi.</title>
        <authorList>
            <person name="Riley R."/>
            <person name="Salamov A.A."/>
            <person name="Brown D.W."/>
            <person name="Nagy L.G."/>
            <person name="Floudas D."/>
            <person name="Held B.W."/>
            <person name="Levasseur A."/>
            <person name="Lombard V."/>
            <person name="Morin E."/>
            <person name="Otillar R."/>
            <person name="Lindquist E.A."/>
            <person name="Sun H."/>
            <person name="LaButti K.M."/>
            <person name="Schmutz J."/>
            <person name="Jabbour D."/>
            <person name="Luo H."/>
            <person name="Baker S.E."/>
            <person name="Pisabarro A.G."/>
            <person name="Walton J.D."/>
            <person name="Blanchette R.A."/>
            <person name="Henrissat B."/>
            <person name="Martin F."/>
            <person name="Cullen D."/>
            <person name="Hibbett D.S."/>
            <person name="Grigoriev I.V."/>
        </authorList>
    </citation>
    <scope>NUCLEOTIDE SEQUENCE [LARGE SCALE GENOMIC DNA]</scope>
    <source>
        <strain evidence="3">FD-172 SS1</strain>
    </source>
</reference>
<dbReference type="AlphaFoldDB" id="A0A067MT24"/>
<dbReference type="HOGENOM" id="CLU_1731165_0_0_1"/>
<proteinExistence type="predicted"/>
<evidence type="ECO:0000256" key="1">
    <source>
        <dbReference type="SAM" id="MobiDB-lite"/>
    </source>
</evidence>
<dbReference type="EMBL" id="KL198020">
    <property type="protein sequence ID" value="KDQ18873.1"/>
    <property type="molecule type" value="Genomic_DNA"/>
</dbReference>
<feature type="compositionally biased region" description="Polar residues" evidence="1">
    <location>
        <begin position="141"/>
        <end position="151"/>
    </location>
</feature>
<dbReference type="InParanoid" id="A0A067MT24"/>
<feature type="region of interest" description="Disordered" evidence="1">
    <location>
        <begin position="122"/>
        <end position="151"/>
    </location>
</feature>
<name>A0A067MT24_BOTB1</name>
<feature type="compositionally biased region" description="Low complexity" evidence="1">
    <location>
        <begin position="122"/>
        <end position="140"/>
    </location>
</feature>
<organism evidence="2 3">
    <name type="scientific">Botryobasidium botryosum (strain FD-172 SS1)</name>
    <dbReference type="NCBI Taxonomy" id="930990"/>
    <lineage>
        <taxon>Eukaryota</taxon>
        <taxon>Fungi</taxon>
        <taxon>Dikarya</taxon>
        <taxon>Basidiomycota</taxon>
        <taxon>Agaricomycotina</taxon>
        <taxon>Agaricomycetes</taxon>
        <taxon>Cantharellales</taxon>
        <taxon>Botryobasidiaceae</taxon>
        <taxon>Botryobasidium</taxon>
    </lineage>
</organism>
<dbReference type="Proteomes" id="UP000027195">
    <property type="component" value="Unassembled WGS sequence"/>
</dbReference>